<name>A0A8H9LA90_9DEIO</name>
<dbReference type="RefSeq" id="WP_110827653.1">
    <property type="nucleotide sequence ID" value="NZ_BMQG01000020.1"/>
</dbReference>
<dbReference type="Proteomes" id="UP000600547">
    <property type="component" value="Unassembled WGS sequence"/>
</dbReference>
<comment type="similarity">
    <text evidence="2">Belongs to the CorA metal ion transporter (MIT) (TC 1.A.35) family.</text>
</comment>
<keyword evidence="4" id="KW-1003">Cell membrane</keyword>
<evidence type="ECO:0000313" key="10">
    <source>
        <dbReference type="Proteomes" id="UP000600547"/>
    </source>
</evidence>
<keyword evidence="7 8" id="KW-0472">Membrane</keyword>
<feature type="transmembrane region" description="Helical" evidence="8">
    <location>
        <begin position="264"/>
        <end position="284"/>
    </location>
</feature>
<comment type="caution">
    <text evidence="9">The sequence shown here is derived from an EMBL/GenBank/DDBJ whole genome shotgun (WGS) entry which is preliminary data.</text>
</comment>
<keyword evidence="10" id="KW-1185">Reference proteome</keyword>
<dbReference type="GO" id="GO:0000287">
    <property type="term" value="F:magnesium ion binding"/>
    <property type="evidence" value="ECO:0007669"/>
    <property type="project" value="TreeGrafter"/>
</dbReference>
<evidence type="ECO:0008006" key="11">
    <source>
        <dbReference type="Google" id="ProtNLM"/>
    </source>
</evidence>
<evidence type="ECO:0000256" key="5">
    <source>
        <dbReference type="ARBA" id="ARBA00022692"/>
    </source>
</evidence>
<evidence type="ECO:0000256" key="4">
    <source>
        <dbReference type="ARBA" id="ARBA00022475"/>
    </source>
</evidence>
<dbReference type="PANTHER" id="PTHR46494">
    <property type="entry name" value="CORA FAMILY METAL ION TRANSPORTER (EUROFUNG)"/>
    <property type="match status" value="1"/>
</dbReference>
<dbReference type="GO" id="GO:0005886">
    <property type="term" value="C:plasma membrane"/>
    <property type="evidence" value="ECO:0007669"/>
    <property type="project" value="UniProtKB-SubCell"/>
</dbReference>
<reference evidence="10" key="1">
    <citation type="journal article" date="2019" name="Int. J. Syst. Evol. Microbiol.">
        <title>The Global Catalogue of Microorganisms (GCM) 10K type strain sequencing project: providing services to taxonomists for standard genome sequencing and annotation.</title>
        <authorList>
            <consortium name="The Broad Institute Genomics Platform"/>
            <consortium name="The Broad Institute Genome Sequencing Center for Infectious Disease"/>
            <person name="Wu L."/>
            <person name="Ma J."/>
        </authorList>
    </citation>
    <scope>NUCLEOTIDE SEQUENCE [LARGE SCALE GENOMIC DNA]</scope>
    <source>
        <strain evidence="10">JCM 31047</strain>
    </source>
</reference>
<organism evidence="9 10">
    <name type="scientific">Deinococcus arenae</name>
    <dbReference type="NCBI Taxonomy" id="1452751"/>
    <lineage>
        <taxon>Bacteria</taxon>
        <taxon>Thermotogati</taxon>
        <taxon>Deinococcota</taxon>
        <taxon>Deinococci</taxon>
        <taxon>Deinococcales</taxon>
        <taxon>Deinococcaceae</taxon>
        <taxon>Deinococcus</taxon>
    </lineage>
</organism>
<evidence type="ECO:0000256" key="2">
    <source>
        <dbReference type="ARBA" id="ARBA00009765"/>
    </source>
</evidence>
<dbReference type="AlphaFoldDB" id="A0A8H9LA90"/>
<keyword evidence="3" id="KW-0813">Transport</keyword>
<evidence type="ECO:0000256" key="3">
    <source>
        <dbReference type="ARBA" id="ARBA00022448"/>
    </source>
</evidence>
<feature type="transmembrane region" description="Helical" evidence="8">
    <location>
        <begin position="304"/>
        <end position="323"/>
    </location>
</feature>
<dbReference type="Gene3D" id="3.30.460.20">
    <property type="entry name" value="CorA soluble domain-like"/>
    <property type="match status" value="1"/>
</dbReference>
<sequence>MPTRILLFDAAGQDCAVEPGALPGTLTRLGPHQLLWVDVQADAAEDRREQLAALDLDTPTRAWLDATDPHPALHRHEQAVHLRVNSLEKGAHHYHAAPVAFVAGRNVVYTAHDGPARFLDSFRGRLEGDTNLGQLDAAAFLAVVLAHHVEGFVQPLSPIEDNIDRLDELILQEPRHGRRHLETLVGLRRRVSELRRLLTAHRPVYVALASPDFAVFDHDEPEVRLERLLRAFEHTQEAVSHTREAVLGTFDLLMSSTGQRTNEVMRVLTVVTVTLGIVAAVAGLMGMNFQADIFKAGNTGFRDVLLGSGALIVLVVALGRWGGWL</sequence>
<evidence type="ECO:0000256" key="8">
    <source>
        <dbReference type="SAM" id="Phobius"/>
    </source>
</evidence>
<dbReference type="InterPro" id="IPR002523">
    <property type="entry name" value="MgTranspt_CorA/ZnTranspt_ZntB"/>
</dbReference>
<dbReference type="PANTHER" id="PTHR46494:SF1">
    <property type="entry name" value="CORA FAMILY METAL ION TRANSPORTER (EUROFUNG)"/>
    <property type="match status" value="1"/>
</dbReference>
<evidence type="ECO:0000256" key="7">
    <source>
        <dbReference type="ARBA" id="ARBA00023136"/>
    </source>
</evidence>
<keyword evidence="6 8" id="KW-1133">Transmembrane helix</keyword>
<dbReference type="InterPro" id="IPR045863">
    <property type="entry name" value="CorA_TM1_TM2"/>
</dbReference>
<evidence type="ECO:0000256" key="6">
    <source>
        <dbReference type="ARBA" id="ARBA00022989"/>
    </source>
</evidence>
<accession>A0A8H9LA90</accession>
<dbReference type="GO" id="GO:0015087">
    <property type="term" value="F:cobalt ion transmembrane transporter activity"/>
    <property type="evidence" value="ECO:0007669"/>
    <property type="project" value="TreeGrafter"/>
</dbReference>
<dbReference type="GO" id="GO:0015095">
    <property type="term" value="F:magnesium ion transmembrane transporter activity"/>
    <property type="evidence" value="ECO:0007669"/>
    <property type="project" value="TreeGrafter"/>
</dbReference>
<dbReference type="Gene3D" id="1.20.58.340">
    <property type="entry name" value="Magnesium transport protein CorA, transmembrane region"/>
    <property type="match status" value="2"/>
</dbReference>
<dbReference type="Pfam" id="PF01544">
    <property type="entry name" value="CorA"/>
    <property type="match status" value="1"/>
</dbReference>
<protein>
    <recommendedName>
        <fullName evidence="11">Magnesium transporter</fullName>
    </recommendedName>
</protein>
<dbReference type="EMBL" id="BMQG01000020">
    <property type="protein sequence ID" value="GGM56673.1"/>
    <property type="molecule type" value="Genomic_DNA"/>
</dbReference>
<dbReference type="InterPro" id="IPR045861">
    <property type="entry name" value="CorA_cytoplasmic_dom"/>
</dbReference>
<gene>
    <name evidence="9" type="ORF">GCM10008956_35610</name>
</gene>
<dbReference type="SUPFAM" id="SSF143865">
    <property type="entry name" value="CorA soluble domain-like"/>
    <property type="match status" value="1"/>
</dbReference>
<proteinExistence type="inferred from homology"/>
<dbReference type="SUPFAM" id="SSF144083">
    <property type="entry name" value="Magnesium transport protein CorA, transmembrane region"/>
    <property type="match status" value="1"/>
</dbReference>
<evidence type="ECO:0000256" key="1">
    <source>
        <dbReference type="ARBA" id="ARBA00004651"/>
    </source>
</evidence>
<comment type="subcellular location">
    <subcellularLocation>
        <location evidence="1">Cell membrane</location>
        <topology evidence="1">Multi-pass membrane protein</topology>
    </subcellularLocation>
</comment>
<dbReference type="GO" id="GO:0050897">
    <property type="term" value="F:cobalt ion binding"/>
    <property type="evidence" value="ECO:0007669"/>
    <property type="project" value="TreeGrafter"/>
</dbReference>
<keyword evidence="5 8" id="KW-0812">Transmembrane</keyword>
<evidence type="ECO:0000313" key="9">
    <source>
        <dbReference type="EMBL" id="GGM56673.1"/>
    </source>
</evidence>